<dbReference type="InterPro" id="IPR058240">
    <property type="entry name" value="rSAM_sf"/>
</dbReference>
<dbReference type="AlphaFoldDB" id="A0A2M6T0L3"/>
<name>A0A2M6T0L3_9BACT</name>
<dbReference type="InterPro" id="IPR013785">
    <property type="entry name" value="Aldolase_TIM"/>
</dbReference>
<accession>A0A2M6T0L3</accession>
<dbReference type="Proteomes" id="UP000229390">
    <property type="component" value="Unassembled WGS sequence"/>
</dbReference>
<sequence length="464" mass="52119">MEPEITKDTLLALGLVFPVFGGIQIDLNVVLRAMPDGSTQPASLCDHNCTDEVGGYTCPAAFTLNKGAKPKFALGSDLLFWIQMGRSGLILARNAFLEKYFADYCRTFVIPVAVQAILAESLRSDLCEVNLFGGNPEMHPEVIWLIRELKARNFRVNLTTTGRRFLTNKKFVRDFVDNLLHLLALSADDFDPERLDELFTMPLNGLASVWKRINPLHGQAQKLVEGIYAARLVQEKGISTTVLFNMVLHRGNLRYVRRIMEAISRYLPKALVNPYPAQDSFECGSGHLLSAENIQEFTELVDFFTNETRRGNSNLTKQIQYWLVMGAILENCREHPMVASELIAGHYIWQCYRHEPVPGAGMYLQIGKNNPNLVNIGNDTTQPGGYPGCYWQNNTVTGPVQVQSAEQIAHHILGGMQELAAETLSPCRGCSMPRLWFNMVTTELGLNPGLRESYLRLRRQHVGF</sequence>
<proteinExistence type="predicted"/>
<dbReference type="Gene3D" id="3.20.20.70">
    <property type="entry name" value="Aldolase class I"/>
    <property type="match status" value="1"/>
</dbReference>
<evidence type="ECO:0000313" key="2">
    <source>
        <dbReference type="Proteomes" id="UP000229390"/>
    </source>
</evidence>
<evidence type="ECO:0008006" key="3">
    <source>
        <dbReference type="Google" id="ProtNLM"/>
    </source>
</evidence>
<gene>
    <name evidence="1" type="ORF">COT34_02670</name>
</gene>
<reference evidence="2" key="1">
    <citation type="submission" date="2017-09" db="EMBL/GenBank/DDBJ databases">
        <title>Depth-based differentiation of microbial function through sediment-hosted aquifers and enrichment of novel symbionts in the deep terrestrial subsurface.</title>
        <authorList>
            <person name="Probst A.J."/>
            <person name="Ladd B."/>
            <person name="Jarett J.K."/>
            <person name="Geller-Mcgrath D.E."/>
            <person name="Sieber C.M.K."/>
            <person name="Emerson J.B."/>
            <person name="Anantharaman K."/>
            <person name="Thomas B.C."/>
            <person name="Malmstrom R."/>
            <person name="Stieglmeier M."/>
            <person name="Klingl A."/>
            <person name="Woyke T."/>
            <person name="Ryan C.M."/>
            <person name="Banfield J.F."/>
        </authorList>
    </citation>
    <scope>NUCLEOTIDE SEQUENCE [LARGE SCALE GENOMIC DNA]</scope>
</reference>
<protein>
    <recommendedName>
        <fullName evidence="3">Radical SAM core domain-containing protein</fullName>
    </recommendedName>
</protein>
<dbReference type="SUPFAM" id="SSF102114">
    <property type="entry name" value="Radical SAM enzymes"/>
    <property type="match status" value="1"/>
</dbReference>
<comment type="caution">
    <text evidence="1">The sequence shown here is derived from an EMBL/GenBank/DDBJ whole genome shotgun (WGS) entry which is preliminary data.</text>
</comment>
<dbReference type="CDD" id="cd01335">
    <property type="entry name" value="Radical_SAM"/>
    <property type="match status" value="1"/>
</dbReference>
<organism evidence="1 2">
    <name type="scientific">Candidatus Nealsonbacteria bacterium CG08_land_8_20_14_0_20_43_11</name>
    <dbReference type="NCBI Taxonomy" id="1974706"/>
    <lineage>
        <taxon>Bacteria</taxon>
        <taxon>Candidatus Nealsoniibacteriota</taxon>
    </lineage>
</organism>
<dbReference type="EMBL" id="PEYE01000043">
    <property type="protein sequence ID" value="PIS38636.1"/>
    <property type="molecule type" value="Genomic_DNA"/>
</dbReference>
<evidence type="ECO:0000313" key="1">
    <source>
        <dbReference type="EMBL" id="PIS38636.1"/>
    </source>
</evidence>